<feature type="transmembrane region" description="Helical" evidence="1">
    <location>
        <begin position="295"/>
        <end position="317"/>
    </location>
</feature>
<keyword evidence="1" id="KW-0472">Membrane</keyword>
<feature type="transmembrane region" description="Helical" evidence="1">
    <location>
        <begin position="213"/>
        <end position="233"/>
    </location>
</feature>
<feature type="transmembrane region" description="Helical" evidence="1">
    <location>
        <begin position="239"/>
        <end position="258"/>
    </location>
</feature>
<evidence type="ECO:0000313" key="3">
    <source>
        <dbReference type="Proteomes" id="UP000095706"/>
    </source>
</evidence>
<feature type="transmembrane region" description="Helical" evidence="1">
    <location>
        <begin position="95"/>
        <end position="116"/>
    </location>
</feature>
<dbReference type="CDD" id="cd21416">
    <property type="entry name" value="HDC_protein"/>
    <property type="match status" value="1"/>
</dbReference>
<accession>A0A174ER79</accession>
<feature type="transmembrane region" description="Helical" evidence="1">
    <location>
        <begin position="370"/>
        <end position="392"/>
    </location>
</feature>
<sequence length="395" mass="41684">MAEILTNNAMFSSFMIVLIVFALGDIVGKITKGKLSGMMVVMLLFLVGFLTKLIPADIIDQGGLTALSKLAIAMVLFNMGTTLNVKQLIEEWRTVLMAALCMLASCLVMLLVSPIIGFDTVLVGMPVINGAAMATSLMASAAAEKGLATAAALCAVIYSVQKFVGAPIASAMGIRYGKKLLKAYRENPAQFKKQETGNGASAKIFFADKHKEWYSANVMMALVAAGSWVAHILGDLTPINYSIWALLLGVVCAASGLVPTKPLQKSNSYGLMMVAVFGSIIPSLAKVSLSDLGTMAFQTIVLFAAALIGVALVGWVLPTWKLVGDKDLAVGIGVEQFLGFPSNVVICREVGDAVGETPEEKAFIEDTLNVPYVVGGITVITVLSTMLAGFVINML</sequence>
<feature type="transmembrane region" description="Helical" evidence="1">
    <location>
        <begin position="35"/>
        <end position="54"/>
    </location>
</feature>
<keyword evidence="1" id="KW-0812">Transmembrane</keyword>
<name>A0A174ER79_9FIRM</name>
<evidence type="ECO:0000256" key="1">
    <source>
        <dbReference type="SAM" id="Phobius"/>
    </source>
</evidence>
<proteinExistence type="predicted"/>
<keyword evidence="1" id="KW-1133">Transmembrane helix</keyword>
<feature type="transmembrane region" description="Helical" evidence="1">
    <location>
        <begin position="122"/>
        <end position="143"/>
    </location>
</feature>
<feature type="transmembrane region" description="Helical" evidence="1">
    <location>
        <begin position="6"/>
        <end position="23"/>
    </location>
</feature>
<dbReference type="RefSeq" id="WP_055227861.1">
    <property type="nucleotide sequence ID" value="NZ_CYYV01000008.1"/>
</dbReference>
<reference evidence="2 3" key="1">
    <citation type="submission" date="2015-09" db="EMBL/GenBank/DDBJ databases">
        <authorList>
            <consortium name="Pathogen Informatics"/>
        </authorList>
    </citation>
    <scope>NUCLEOTIDE SEQUENCE [LARGE SCALE GENOMIC DNA]</scope>
    <source>
        <strain evidence="2 3">2789STDY5608849</strain>
    </source>
</reference>
<organism evidence="2 3">
    <name type="scientific">Fusicatenibacter saccharivorans</name>
    <dbReference type="NCBI Taxonomy" id="1150298"/>
    <lineage>
        <taxon>Bacteria</taxon>
        <taxon>Bacillati</taxon>
        <taxon>Bacillota</taxon>
        <taxon>Clostridia</taxon>
        <taxon>Lachnospirales</taxon>
        <taxon>Lachnospiraceae</taxon>
        <taxon>Fusicatenibacter</taxon>
    </lineage>
</organism>
<evidence type="ECO:0000313" key="2">
    <source>
        <dbReference type="EMBL" id="CUO40632.1"/>
    </source>
</evidence>
<dbReference type="Proteomes" id="UP000095706">
    <property type="component" value="Unassembled WGS sequence"/>
</dbReference>
<dbReference type="EMBL" id="CYYV01000008">
    <property type="protein sequence ID" value="CUO40632.1"/>
    <property type="molecule type" value="Genomic_DNA"/>
</dbReference>
<feature type="transmembrane region" description="Helical" evidence="1">
    <location>
        <begin position="270"/>
        <end position="289"/>
    </location>
</feature>
<protein>
    <submittedName>
        <fullName evidence="2">Uncharacterized protein</fullName>
    </submittedName>
</protein>
<dbReference type="InterPro" id="IPR049576">
    <property type="entry name" value="HDC-like"/>
</dbReference>
<dbReference type="AlphaFoldDB" id="A0A174ER79"/>
<gene>
    <name evidence="2" type="ORF">ERS852406_01908</name>
</gene>
<feature type="transmembrane region" description="Helical" evidence="1">
    <location>
        <begin position="66"/>
        <end position="83"/>
    </location>
</feature>